<accession>A0A1C3ZGV6</accession>
<gene>
    <name evidence="1" type="ORF">GA0061094_0700</name>
</gene>
<protein>
    <submittedName>
        <fullName evidence="1">Uncharacterized protein</fullName>
    </submittedName>
</protein>
<evidence type="ECO:0000313" key="2">
    <source>
        <dbReference type="Proteomes" id="UP000181997"/>
    </source>
</evidence>
<evidence type="ECO:0000313" key="1">
    <source>
        <dbReference type="EMBL" id="SCB81615.1"/>
    </source>
</evidence>
<dbReference type="Proteomes" id="UP000181997">
    <property type="component" value="Unassembled WGS sequence"/>
</dbReference>
<keyword evidence="2" id="KW-1185">Reference proteome</keyword>
<dbReference type="AlphaFoldDB" id="A0A1C3ZGV6"/>
<sequence>MLIGDFFICPASAPGPSRRLGLPVEVKGRLHRSVQKRLSGLNKELTLLF</sequence>
<proteinExistence type="predicted"/>
<dbReference type="EMBL" id="FMAU01000001">
    <property type="protein sequence ID" value="SCB81615.1"/>
    <property type="molecule type" value="Genomic_DNA"/>
</dbReference>
<organism evidence="1 2">
    <name type="scientific">[Bacillus] enclensis</name>
    <dbReference type="NCBI Taxonomy" id="1402860"/>
    <lineage>
        <taxon>Bacteria</taxon>
        <taxon>Bacillati</taxon>
        <taxon>Bacillota</taxon>
        <taxon>Bacilli</taxon>
        <taxon>Bacillales</taxon>
        <taxon>Bacillaceae</taxon>
        <taxon>Rossellomorea</taxon>
    </lineage>
</organism>
<name>A0A1C3ZGV6_9BACI</name>
<reference evidence="2" key="1">
    <citation type="submission" date="2016-08" db="EMBL/GenBank/DDBJ databases">
        <authorList>
            <person name="Varghese N."/>
            <person name="Submissions Spin"/>
        </authorList>
    </citation>
    <scope>NUCLEOTIDE SEQUENCE [LARGE SCALE GENOMIC DNA]</scope>
    <source>
        <strain evidence="2">SGD-1123</strain>
    </source>
</reference>